<feature type="domain" description="GYF" evidence="2">
    <location>
        <begin position="356"/>
        <end position="415"/>
    </location>
</feature>
<evidence type="ECO:0000313" key="3">
    <source>
        <dbReference type="EMBL" id="KAK9915406.1"/>
    </source>
</evidence>
<dbReference type="SMART" id="SM00444">
    <property type="entry name" value="GYF"/>
    <property type="match status" value="2"/>
</dbReference>
<feature type="compositionally biased region" description="Gly residues" evidence="1">
    <location>
        <begin position="303"/>
        <end position="317"/>
    </location>
</feature>
<feature type="compositionally biased region" description="Basic and acidic residues" evidence="1">
    <location>
        <begin position="10"/>
        <end position="27"/>
    </location>
</feature>
<dbReference type="Gene3D" id="3.30.1490.40">
    <property type="match status" value="2"/>
</dbReference>
<feature type="compositionally biased region" description="Basic and acidic residues" evidence="1">
    <location>
        <begin position="65"/>
        <end position="74"/>
    </location>
</feature>
<feature type="compositionally biased region" description="Basic and acidic residues" evidence="1">
    <location>
        <begin position="38"/>
        <end position="57"/>
    </location>
</feature>
<evidence type="ECO:0000259" key="2">
    <source>
        <dbReference type="PROSITE" id="PS50829"/>
    </source>
</evidence>
<dbReference type="EMBL" id="JALJOT010000005">
    <property type="protein sequence ID" value="KAK9915406.1"/>
    <property type="molecule type" value="Genomic_DNA"/>
</dbReference>
<feature type="compositionally biased region" description="Basic and acidic residues" evidence="1">
    <location>
        <begin position="286"/>
        <end position="301"/>
    </location>
</feature>
<name>A0ABR2YUQ1_9CHLO</name>
<dbReference type="SUPFAM" id="SSF55277">
    <property type="entry name" value="GYF domain"/>
    <property type="match status" value="2"/>
</dbReference>
<dbReference type="PROSITE" id="PS50829">
    <property type="entry name" value="GYF"/>
    <property type="match status" value="2"/>
</dbReference>
<feature type="region of interest" description="Disordered" evidence="1">
    <location>
        <begin position="174"/>
        <end position="324"/>
    </location>
</feature>
<feature type="compositionally biased region" description="Basic and acidic residues" evidence="1">
    <location>
        <begin position="215"/>
        <end position="228"/>
    </location>
</feature>
<feature type="region of interest" description="Disordered" evidence="1">
    <location>
        <begin position="1"/>
        <end position="120"/>
    </location>
</feature>
<dbReference type="Proteomes" id="UP001491310">
    <property type="component" value="Unassembled WGS sequence"/>
</dbReference>
<sequence length="503" mass="54504">MRSAALFEADNERRTTGRTGRRPDTRRVSQARSANAPAREELSVEDPRTPGTEDGRNTGKSSWFLHDDRDREELDAVLVQRRGAVPDDDRNPRNRRTDERLAGVARDRASAGAPAQARPSRWEYVDPKGNIQGPFPVSDLLKWSNGGFFSADQKVRRAGQQAFVPLKSVLPQLNREAEGRAPPPAGTARRPSAAEVNGRGVREDAPVRRAVAHAVDGRQREQRLDRPGRGAGYQGQHPADSLLSAEESAARAHHAHGAVEGEGYAPREVRSGRGGRHGFEPAGRGGRRDDTGNQGSRERGRGGGRGDGYGRGGGRGQGAQQARAVAVGETTETRLPFSNKIAQKLFAAEAELATDEPMWRYIDPSGTVQGPFPARNMLEWYRKGMLHDMGLQVCGAERKVAPPDVPLPIHYYKLGDLLESVKRGQRFAAVTVADIRSGTARPLLFTKDAQASSGAKKADAAKAGKRKGSSAARPTKAATETVRLKLAPMESDDGVTVELTVRR</sequence>
<evidence type="ECO:0000313" key="4">
    <source>
        <dbReference type="Proteomes" id="UP001491310"/>
    </source>
</evidence>
<keyword evidence="4" id="KW-1185">Reference proteome</keyword>
<organism evidence="3 4">
    <name type="scientific">Coccomyxa subellipsoidea</name>
    <dbReference type="NCBI Taxonomy" id="248742"/>
    <lineage>
        <taxon>Eukaryota</taxon>
        <taxon>Viridiplantae</taxon>
        <taxon>Chlorophyta</taxon>
        <taxon>core chlorophytes</taxon>
        <taxon>Trebouxiophyceae</taxon>
        <taxon>Trebouxiophyceae incertae sedis</taxon>
        <taxon>Coccomyxaceae</taxon>
        <taxon>Coccomyxa</taxon>
    </lineage>
</organism>
<gene>
    <name evidence="3" type="ORF">WJX75_008743</name>
</gene>
<protein>
    <recommendedName>
        <fullName evidence="2">GYF domain-containing protein</fullName>
    </recommendedName>
</protein>
<feature type="region of interest" description="Disordered" evidence="1">
    <location>
        <begin position="454"/>
        <end position="481"/>
    </location>
</feature>
<dbReference type="InterPro" id="IPR003169">
    <property type="entry name" value="GYF"/>
</dbReference>
<dbReference type="PANTHER" id="PTHR46992:SF1">
    <property type="entry name" value="GYF DOMAIN-CONTAINING PROTEIN"/>
    <property type="match status" value="1"/>
</dbReference>
<feature type="compositionally biased region" description="Basic and acidic residues" evidence="1">
    <location>
        <begin position="84"/>
        <end position="109"/>
    </location>
</feature>
<evidence type="ECO:0000256" key="1">
    <source>
        <dbReference type="SAM" id="MobiDB-lite"/>
    </source>
</evidence>
<reference evidence="3 4" key="1">
    <citation type="journal article" date="2024" name="Nat. Commun.">
        <title>Phylogenomics reveals the evolutionary origins of lichenization in chlorophyte algae.</title>
        <authorList>
            <person name="Puginier C."/>
            <person name="Libourel C."/>
            <person name="Otte J."/>
            <person name="Skaloud P."/>
            <person name="Haon M."/>
            <person name="Grisel S."/>
            <person name="Petersen M."/>
            <person name="Berrin J.G."/>
            <person name="Delaux P.M."/>
            <person name="Dal Grande F."/>
            <person name="Keller J."/>
        </authorList>
    </citation>
    <scope>NUCLEOTIDE SEQUENCE [LARGE SCALE GENOMIC DNA]</scope>
    <source>
        <strain evidence="3 4">SAG 216-7</strain>
    </source>
</reference>
<comment type="caution">
    <text evidence="3">The sequence shown here is derived from an EMBL/GenBank/DDBJ whole genome shotgun (WGS) entry which is preliminary data.</text>
</comment>
<accession>A0ABR2YUQ1</accession>
<proteinExistence type="predicted"/>
<dbReference type="Pfam" id="PF02213">
    <property type="entry name" value="GYF"/>
    <property type="match status" value="2"/>
</dbReference>
<feature type="domain" description="GYF" evidence="2">
    <location>
        <begin position="119"/>
        <end position="167"/>
    </location>
</feature>
<dbReference type="InterPro" id="IPR035445">
    <property type="entry name" value="GYF-like_dom_sf"/>
</dbReference>
<dbReference type="PANTHER" id="PTHR46992">
    <property type="entry name" value="GYF DOMAIN-CONTAINING PROTEIN"/>
    <property type="match status" value="1"/>
</dbReference>